<sequence>MACPISGEPRALGPGEDHPESASETRAPVRPQPPQQHLQPACVSAATAVMVEALDDAEGLFVAVERCPLCNTARRRLTCARCIQNGDFVYFDGRNPERYSEKLERLQKLKNEKENLQQRVIKAIDKKVQADQLRWKIMSCKMKIQQLKEAICTGNEEVKSGKELSLRSQEEGQRLQRRASRHQEKRDKIKRHNQRLGELLEKRSKELQGRLEVLAEVRREHILELTSHIFNIQEEKQGSRDPAEAENDLALTSSTVSELAEARRITYSSGRWIWDDQNGETSISITGPHVTLPSNGDCSAYYSWVEEKSGNQGPELDHINPAHTISAALCYATQLVNILSHILDVNLPKKLCNSEFCGDNLTRYRFTRAVNKLNTNILHLCFSQHVDSELLHPHHTLRNIMFLVSPANKKLGRTGPFEVSADLEDSMEFVEPEAAGPAEESGDEAVTDEETDLGTDWETVPSPRFCDIPSQPMDLSQSGMQASQPVGNAGGMISSAAASVTSWFRAYTGQR</sequence>
<feature type="region of interest" description="Disordered" evidence="3">
    <location>
        <begin position="162"/>
        <end position="190"/>
    </location>
</feature>
<dbReference type="GO" id="GO:0000045">
    <property type="term" value="P:autophagosome assembly"/>
    <property type="evidence" value="ECO:0007669"/>
    <property type="project" value="TreeGrafter"/>
</dbReference>
<evidence type="ECO:0000313" key="4">
    <source>
        <dbReference type="EMBL" id="RXN19253.1"/>
    </source>
</evidence>
<comment type="caution">
    <text evidence="4">The sequence shown here is derived from an EMBL/GenBank/DDBJ whole genome shotgun (WGS) entry which is preliminary data.</text>
</comment>
<organism evidence="4 6">
    <name type="scientific">Labeo rohita</name>
    <name type="common">Indian major carp</name>
    <name type="synonym">Cyprinus rohita</name>
    <dbReference type="NCBI Taxonomy" id="84645"/>
    <lineage>
        <taxon>Eukaryota</taxon>
        <taxon>Metazoa</taxon>
        <taxon>Chordata</taxon>
        <taxon>Craniata</taxon>
        <taxon>Vertebrata</taxon>
        <taxon>Euteleostomi</taxon>
        <taxon>Actinopterygii</taxon>
        <taxon>Neopterygii</taxon>
        <taxon>Teleostei</taxon>
        <taxon>Ostariophysi</taxon>
        <taxon>Cypriniformes</taxon>
        <taxon>Cyprinidae</taxon>
        <taxon>Labeoninae</taxon>
        <taxon>Labeonini</taxon>
        <taxon>Labeo</taxon>
    </lineage>
</organism>
<keyword evidence="1 2" id="KW-0175">Coiled coil</keyword>
<dbReference type="OrthoDB" id="16772at2759"/>
<evidence type="ECO:0000313" key="5">
    <source>
        <dbReference type="EMBL" id="RXN27363.1"/>
    </source>
</evidence>
<dbReference type="GO" id="GO:0005776">
    <property type="term" value="C:autophagosome"/>
    <property type="evidence" value="ECO:0007669"/>
    <property type="project" value="TreeGrafter"/>
</dbReference>
<feature type="region of interest" description="Disordered" evidence="3">
    <location>
        <begin position="1"/>
        <end position="39"/>
    </location>
</feature>
<dbReference type="InterPro" id="IPR018791">
    <property type="entry name" value="UV_resistance/autophagy_Atg14"/>
</dbReference>
<name>A0A498MHI6_LABRO</name>
<accession>A0A498MHI6</accession>
<dbReference type="GO" id="GO:0016240">
    <property type="term" value="P:autophagosome membrane docking"/>
    <property type="evidence" value="ECO:0007669"/>
    <property type="project" value="TreeGrafter"/>
</dbReference>
<evidence type="ECO:0000256" key="1">
    <source>
        <dbReference type="ARBA" id="ARBA00023054"/>
    </source>
</evidence>
<dbReference type="EMBL" id="QBIY01012038">
    <property type="protein sequence ID" value="RXN27363.1"/>
    <property type="molecule type" value="Genomic_DNA"/>
</dbReference>
<evidence type="ECO:0000313" key="6">
    <source>
        <dbReference type="Proteomes" id="UP000290572"/>
    </source>
</evidence>
<dbReference type="GO" id="GO:0035032">
    <property type="term" value="C:phosphatidylinositol 3-kinase complex, class III"/>
    <property type="evidence" value="ECO:0007669"/>
    <property type="project" value="TreeGrafter"/>
</dbReference>
<dbReference type="GO" id="GO:0097629">
    <property type="term" value="C:extrinsic component of omegasome membrane"/>
    <property type="evidence" value="ECO:0007669"/>
    <property type="project" value="TreeGrafter"/>
</dbReference>
<dbReference type="Proteomes" id="UP000290572">
    <property type="component" value="Unassembled WGS sequence"/>
</dbReference>
<feature type="region of interest" description="Disordered" evidence="3">
    <location>
        <begin position="432"/>
        <end position="461"/>
    </location>
</feature>
<feature type="compositionally biased region" description="Acidic residues" evidence="3">
    <location>
        <begin position="440"/>
        <end position="455"/>
    </location>
</feature>
<dbReference type="Pfam" id="PF10186">
    <property type="entry name" value="ATG14"/>
    <property type="match status" value="1"/>
</dbReference>
<dbReference type="EMBL" id="QBIY01012676">
    <property type="protein sequence ID" value="RXN19253.1"/>
    <property type="molecule type" value="Genomic_DNA"/>
</dbReference>
<dbReference type="AlphaFoldDB" id="A0A498MHI6"/>
<proteinExistence type="predicted"/>
<dbReference type="STRING" id="84645.A0A498MHI6"/>
<dbReference type="PANTHER" id="PTHR13664:SF0">
    <property type="entry name" value="BECLIN 1-ASSOCIATED AUTOPHAGY-RELATED KEY REGULATOR"/>
    <property type="match status" value="1"/>
</dbReference>
<dbReference type="PANTHER" id="PTHR13664">
    <property type="entry name" value="BECLIN 1-ASSOCIATED AUTOPHAGY-RELATED KEY REGULATOR"/>
    <property type="match status" value="1"/>
</dbReference>
<dbReference type="GO" id="GO:0043495">
    <property type="term" value="F:protein-membrane adaptor activity"/>
    <property type="evidence" value="ECO:0007669"/>
    <property type="project" value="TreeGrafter"/>
</dbReference>
<keyword evidence="6" id="KW-1185">Reference proteome</keyword>
<evidence type="ECO:0000256" key="3">
    <source>
        <dbReference type="SAM" id="MobiDB-lite"/>
    </source>
</evidence>
<dbReference type="GO" id="GO:0009267">
    <property type="term" value="P:cellular response to starvation"/>
    <property type="evidence" value="ECO:0007669"/>
    <property type="project" value="TreeGrafter"/>
</dbReference>
<dbReference type="GO" id="GO:0000423">
    <property type="term" value="P:mitophagy"/>
    <property type="evidence" value="ECO:0007669"/>
    <property type="project" value="TreeGrafter"/>
</dbReference>
<dbReference type="GO" id="GO:0035014">
    <property type="term" value="F:phosphatidylinositol 3-kinase regulator activity"/>
    <property type="evidence" value="ECO:0007669"/>
    <property type="project" value="TreeGrafter"/>
</dbReference>
<evidence type="ECO:0000256" key="2">
    <source>
        <dbReference type="SAM" id="Coils"/>
    </source>
</evidence>
<dbReference type="GO" id="GO:0097632">
    <property type="term" value="C:extrinsic component of phagophore assembly site membrane"/>
    <property type="evidence" value="ECO:0007669"/>
    <property type="project" value="TreeGrafter"/>
</dbReference>
<reference evidence="4 6" key="1">
    <citation type="submission" date="2018-03" db="EMBL/GenBank/DDBJ databases">
        <title>Draft genome sequence of Rohu Carp (Labeo rohita).</title>
        <authorList>
            <person name="Das P."/>
            <person name="Kushwaha B."/>
            <person name="Joshi C.G."/>
            <person name="Kumar D."/>
            <person name="Nagpure N.S."/>
            <person name="Sahoo L."/>
            <person name="Das S.P."/>
            <person name="Bit A."/>
            <person name="Patnaik S."/>
            <person name="Meher P.K."/>
            <person name="Jayasankar P."/>
            <person name="Koringa P.G."/>
            <person name="Patel N.V."/>
            <person name="Hinsu A.T."/>
            <person name="Kumar R."/>
            <person name="Pandey M."/>
            <person name="Agarwal S."/>
            <person name="Srivastava S."/>
            <person name="Singh M."/>
            <person name="Iquebal M.A."/>
            <person name="Jaiswal S."/>
            <person name="Angadi U.B."/>
            <person name="Kumar N."/>
            <person name="Raza M."/>
            <person name="Shah T.M."/>
            <person name="Rai A."/>
            <person name="Jena J.K."/>
        </authorList>
    </citation>
    <scope>NUCLEOTIDE SEQUENCE [LARGE SCALE GENOMIC DNA]</scope>
    <source>
        <strain evidence="4">DASCIFA01</strain>
        <tissue evidence="4">Testis</tissue>
    </source>
</reference>
<protein>
    <submittedName>
        <fullName evidence="4">Beclin 1-associated autophagy-related key regulator-like isoform X1</fullName>
    </submittedName>
</protein>
<feature type="coiled-coil region" evidence="2">
    <location>
        <begin position="99"/>
        <end position="150"/>
    </location>
</feature>
<gene>
    <name evidence="5" type="ORF">ROHU_020152</name>
    <name evidence="4" type="ORF">ROHU_025849</name>
</gene>
<feature type="compositionally biased region" description="Basic and acidic residues" evidence="3">
    <location>
        <begin position="162"/>
        <end position="174"/>
    </location>
</feature>